<accession>A0A6N6JAU3</accession>
<keyword evidence="1" id="KW-0812">Transmembrane</keyword>
<dbReference type="Proteomes" id="UP000436822">
    <property type="component" value="Unassembled WGS sequence"/>
</dbReference>
<evidence type="ECO:0000313" key="2">
    <source>
        <dbReference type="EMBL" id="GFE63117.1"/>
    </source>
</evidence>
<comment type="caution">
    <text evidence="2">The sequence shown here is derived from an EMBL/GenBank/DDBJ whole genome shotgun (WGS) entry which is preliminary data.</text>
</comment>
<feature type="transmembrane region" description="Helical" evidence="1">
    <location>
        <begin position="114"/>
        <end position="131"/>
    </location>
</feature>
<gene>
    <name evidence="2" type="ORF">KIN_01910</name>
</gene>
<name>A0A6N6JAU3_9RHOB</name>
<organism evidence="2 3">
    <name type="scientific">Litoreibacter roseus</name>
    <dbReference type="NCBI Taxonomy" id="2601869"/>
    <lineage>
        <taxon>Bacteria</taxon>
        <taxon>Pseudomonadati</taxon>
        <taxon>Pseudomonadota</taxon>
        <taxon>Alphaproteobacteria</taxon>
        <taxon>Rhodobacterales</taxon>
        <taxon>Roseobacteraceae</taxon>
        <taxon>Litoreibacter</taxon>
    </lineage>
</organism>
<evidence type="ECO:0000256" key="1">
    <source>
        <dbReference type="SAM" id="Phobius"/>
    </source>
</evidence>
<keyword evidence="1" id="KW-1133">Transmembrane helix</keyword>
<reference evidence="2 3" key="1">
    <citation type="submission" date="2019-12" db="EMBL/GenBank/DDBJ databases">
        <title>Litoreibacter badius sp. nov., a novel bacteriochlorophyll a-containing bacterium in the genus Litoreibacter.</title>
        <authorList>
            <person name="Kanamuro M."/>
            <person name="Takabe Y."/>
            <person name="Mori K."/>
            <person name="Takaichi S."/>
            <person name="Hanada S."/>
        </authorList>
    </citation>
    <scope>NUCLEOTIDE SEQUENCE [LARGE SCALE GENOMIC DNA]</scope>
    <source>
        <strain evidence="2 3">K6</strain>
    </source>
</reference>
<evidence type="ECO:0000313" key="3">
    <source>
        <dbReference type="Proteomes" id="UP000436822"/>
    </source>
</evidence>
<feature type="transmembrane region" description="Helical" evidence="1">
    <location>
        <begin position="6"/>
        <end position="23"/>
    </location>
</feature>
<dbReference type="AlphaFoldDB" id="A0A6N6JAU3"/>
<proteinExistence type="predicted"/>
<protein>
    <recommendedName>
        <fullName evidence="4">DUF3592 domain-containing protein</fullName>
    </recommendedName>
</protein>
<evidence type="ECO:0008006" key="4">
    <source>
        <dbReference type="Google" id="ProtNLM"/>
    </source>
</evidence>
<sequence length="134" mass="14808">MAKGGTAILLSIGLIGMAMFVLFDDHAFRNESESVTLLVLDEGKKRNARPGGGGFSYSPKFTLNSEDGPQVEYTHHLLFWLGSKPHEAGESVAGFHNESTGKLTSEEILDRNRYVWFTVIFFGIVGIIRGMRTL</sequence>
<keyword evidence="3" id="KW-1185">Reference proteome</keyword>
<dbReference type="EMBL" id="BLJE01000001">
    <property type="protein sequence ID" value="GFE63117.1"/>
    <property type="molecule type" value="Genomic_DNA"/>
</dbReference>
<keyword evidence="1" id="KW-0472">Membrane</keyword>